<evidence type="ECO:0000313" key="3">
    <source>
        <dbReference type="Proteomes" id="UP001596406"/>
    </source>
</evidence>
<dbReference type="Pfam" id="PF01161">
    <property type="entry name" value="PBP"/>
    <property type="match status" value="1"/>
</dbReference>
<dbReference type="RefSeq" id="WP_304449254.1">
    <property type="nucleotide sequence ID" value="NZ_JARRAH010000001.1"/>
</dbReference>
<keyword evidence="2" id="KW-0649">Protein kinase inhibitor</keyword>
<organism evidence="2 3">
    <name type="scientific">Halomarina ordinaria</name>
    <dbReference type="NCBI Taxonomy" id="3033939"/>
    <lineage>
        <taxon>Archaea</taxon>
        <taxon>Methanobacteriati</taxon>
        <taxon>Methanobacteriota</taxon>
        <taxon>Stenosarchaea group</taxon>
        <taxon>Halobacteria</taxon>
        <taxon>Halobacteriales</taxon>
        <taxon>Natronomonadaceae</taxon>
        <taxon>Halomarina</taxon>
    </lineage>
</organism>
<evidence type="ECO:0000313" key="2">
    <source>
        <dbReference type="EMBL" id="MFC6837589.1"/>
    </source>
</evidence>
<dbReference type="SUPFAM" id="SSF49777">
    <property type="entry name" value="PEBP-like"/>
    <property type="match status" value="1"/>
</dbReference>
<name>A0ABD5UAP3_9EURY</name>
<dbReference type="PANTHER" id="PTHR30289:SF1">
    <property type="entry name" value="PEBP (PHOSPHATIDYLETHANOLAMINE-BINDING PROTEIN) FAMILY PROTEIN"/>
    <property type="match status" value="1"/>
</dbReference>
<keyword evidence="3" id="KW-1185">Reference proteome</keyword>
<dbReference type="AlphaFoldDB" id="A0ABD5UAP3"/>
<dbReference type="CDD" id="cd00865">
    <property type="entry name" value="PEBP_bact_arch"/>
    <property type="match status" value="1"/>
</dbReference>
<dbReference type="NCBIfam" id="TIGR00481">
    <property type="entry name" value="YbhB/YbcL family Raf kinase inhibitor-like protein"/>
    <property type="match status" value="1"/>
</dbReference>
<dbReference type="PANTHER" id="PTHR30289">
    <property type="entry name" value="UNCHARACTERIZED PROTEIN YBCL-RELATED"/>
    <property type="match status" value="1"/>
</dbReference>
<protein>
    <submittedName>
        <fullName evidence="2">YbhB/YbcL family Raf kinase inhibitor-like protein</fullName>
    </submittedName>
</protein>
<accession>A0ABD5UAP3</accession>
<dbReference type="InterPro" id="IPR036610">
    <property type="entry name" value="PEBP-like_sf"/>
</dbReference>
<dbReference type="GO" id="GO:0004860">
    <property type="term" value="F:protein kinase inhibitor activity"/>
    <property type="evidence" value="ECO:0007669"/>
    <property type="project" value="UniProtKB-KW"/>
</dbReference>
<comment type="caution">
    <text evidence="2">The sequence shown here is derived from an EMBL/GenBank/DDBJ whole genome shotgun (WGS) entry which is preliminary data.</text>
</comment>
<evidence type="ECO:0000256" key="1">
    <source>
        <dbReference type="SAM" id="MobiDB-lite"/>
    </source>
</evidence>
<gene>
    <name evidence="2" type="ORF">ACFQHK_13910</name>
</gene>
<dbReference type="InterPro" id="IPR008914">
    <property type="entry name" value="PEBP"/>
</dbReference>
<feature type="region of interest" description="Disordered" evidence="1">
    <location>
        <begin position="1"/>
        <end position="45"/>
    </location>
</feature>
<dbReference type="Gene3D" id="3.90.280.10">
    <property type="entry name" value="PEBP-like"/>
    <property type="match status" value="1"/>
</dbReference>
<dbReference type="InterPro" id="IPR005247">
    <property type="entry name" value="YbhB_YbcL/LppC-like"/>
</dbReference>
<dbReference type="EMBL" id="JBHSXM010000001">
    <property type="protein sequence ID" value="MFC6837589.1"/>
    <property type="molecule type" value="Genomic_DNA"/>
</dbReference>
<dbReference type="Proteomes" id="UP001596406">
    <property type="component" value="Unassembled WGS sequence"/>
</dbReference>
<proteinExistence type="predicted"/>
<reference evidence="2 3" key="1">
    <citation type="journal article" date="2019" name="Int. J. Syst. Evol. Microbiol.">
        <title>The Global Catalogue of Microorganisms (GCM) 10K type strain sequencing project: providing services to taxonomists for standard genome sequencing and annotation.</title>
        <authorList>
            <consortium name="The Broad Institute Genomics Platform"/>
            <consortium name="The Broad Institute Genome Sequencing Center for Infectious Disease"/>
            <person name="Wu L."/>
            <person name="Ma J."/>
        </authorList>
    </citation>
    <scope>NUCLEOTIDE SEQUENCE [LARGE SCALE GENOMIC DNA]</scope>
    <source>
        <strain evidence="2 3">PSRA2</strain>
    </source>
</reference>
<sequence>MTTPLDGEIEQEGDLKLTSPAFDDGDRMPDSVGYANENEHPPLHVSGVPEDAESLVLVMDDPDAEAVAGHVWDHWLVYNVDPDTEAIPAGETPEGAITSYNDFVEQDWGGPAPPEGEHDYYFKLLALDTTLDYPAGIRKARLGSAIAMEATILAQTQLVGRYDAEQGTAF</sequence>